<proteinExistence type="predicted"/>
<keyword evidence="1" id="KW-0732">Signal</keyword>
<dbReference type="RefSeq" id="WP_093984694.1">
    <property type="nucleotide sequence ID" value="NZ_BMDE01000005.1"/>
</dbReference>
<dbReference type="Proteomes" id="UP000242861">
    <property type="component" value="Unassembled WGS sequence"/>
</dbReference>
<protein>
    <recommendedName>
        <fullName evidence="6">DUF1090 domain-containing protein</fullName>
    </recommendedName>
</protein>
<feature type="chain" id="PRO_5014129254" description="DUF1090 domain-containing protein" evidence="1">
    <location>
        <begin position="22"/>
        <end position="112"/>
    </location>
</feature>
<reference evidence="5" key="4">
    <citation type="journal article" date="2019" name="Int. J. Syst. Evol. Microbiol.">
        <title>The Global Catalogue of Microorganisms (GCM) 10K type strain sequencing project: providing services to taxonomists for standard genome sequencing and annotation.</title>
        <authorList>
            <consortium name="The Broad Institute Genomics Platform"/>
            <consortium name="The Broad Institute Genome Sequencing Center for Infectious Disease"/>
            <person name="Wu L."/>
            <person name="Ma J."/>
        </authorList>
    </citation>
    <scope>NUCLEOTIDE SEQUENCE [LARGE SCALE GENOMIC DNA]</scope>
    <source>
        <strain evidence="5">CCM 8778</strain>
    </source>
</reference>
<reference evidence="2" key="1">
    <citation type="journal article" date="2014" name="Int. J. Syst. Evol. Microbiol.">
        <title>Complete genome of a new Firmicutes species belonging to the dominant human colonic microbiota ('Ruminococcus bicirculans') reveals two chromosomes and a selective capacity to utilize plant glucans.</title>
        <authorList>
            <consortium name="NISC Comparative Sequencing Program"/>
            <person name="Wegmann U."/>
            <person name="Louis P."/>
            <person name="Goesmann A."/>
            <person name="Henrissat B."/>
            <person name="Duncan S.H."/>
            <person name="Flint H.J."/>
        </authorList>
    </citation>
    <scope>NUCLEOTIDE SEQUENCE</scope>
    <source>
        <strain evidence="2">CCM 8778</strain>
    </source>
</reference>
<sequence>MRFSSLFCIAAFCLVGAHAQAAGIEAAGLDQAKAKCEEQLSANQETLGQLKALGQALNNEKLSGAVAQAEGGCDQLAAQAAGSQQAGQANATLDKVNAAGDALKSLGSVFGN</sequence>
<dbReference type="Proteomes" id="UP000655550">
    <property type="component" value="Unassembled WGS sequence"/>
</dbReference>
<evidence type="ECO:0008006" key="6">
    <source>
        <dbReference type="Google" id="ProtNLM"/>
    </source>
</evidence>
<evidence type="ECO:0000256" key="1">
    <source>
        <dbReference type="SAM" id="SignalP"/>
    </source>
</evidence>
<keyword evidence="5" id="KW-1185">Reference proteome</keyword>
<comment type="caution">
    <text evidence="3">The sequence shown here is derived from an EMBL/GenBank/DDBJ whole genome shotgun (WGS) entry which is preliminary data.</text>
</comment>
<dbReference type="AlphaFoldDB" id="A0A2I0CL78"/>
<evidence type="ECO:0000313" key="3">
    <source>
        <dbReference type="EMBL" id="PKF69909.1"/>
    </source>
</evidence>
<gene>
    <name evidence="3" type="ORF">CW360_15470</name>
    <name evidence="2" type="ORF">GCM10007363_19180</name>
</gene>
<accession>A0A2I0CL78</accession>
<reference evidence="2" key="5">
    <citation type="submission" date="2024-05" db="EMBL/GenBank/DDBJ databases">
        <authorList>
            <person name="Sun Q."/>
            <person name="Sedlacek I."/>
        </authorList>
    </citation>
    <scope>NUCLEOTIDE SEQUENCE</scope>
    <source>
        <strain evidence="2">CCM 8778</strain>
    </source>
</reference>
<dbReference type="EMBL" id="BMDE01000005">
    <property type="protein sequence ID" value="GGH93777.1"/>
    <property type="molecule type" value="Genomic_DNA"/>
</dbReference>
<reference evidence="4" key="3">
    <citation type="submission" date="2017-12" db="EMBL/GenBank/DDBJ databases">
        <authorList>
            <person name="Yu X.-Y."/>
        </authorList>
    </citation>
    <scope>NUCLEOTIDE SEQUENCE [LARGE SCALE GENOMIC DNA]</scope>
    <source>
        <strain evidence="4">ZYSR67-Z</strain>
    </source>
</reference>
<feature type="signal peptide" evidence="1">
    <location>
        <begin position="1"/>
        <end position="21"/>
    </location>
</feature>
<evidence type="ECO:0000313" key="5">
    <source>
        <dbReference type="Proteomes" id="UP000655550"/>
    </source>
</evidence>
<organism evidence="3 4">
    <name type="scientific">Pseudomonas fluvialis</name>
    <dbReference type="NCBI Taxonomy" id="1793966"/>
    <lineage>
        <taxon>Bacteria</taxon>
        <taxon>Pseudomonadati</taxon>
        <taxon>Pseudomonadota</taxon>
        <taxon>Gammaproteobacteria</taxon>
        <taxon>Pseudomonadales</taxon>
        <taxon>Pseudomonadaceae</taxon>
        <taxon>Pseudomonas</taxon>
    </lineage>
</organism>
<reference evidence="3" key="2">
    <citation type="submission" date="2017-12" db="EMBL/GenBank/DDBJ databases">
        <authorList>
            <person name="Hurst M.R.H."/>
        </authorList>
    </citation>
    <scope>NUCLEOTIDE SEQUENCE [LARGE SCALE GENOMIC DNA]</scope>
    <source>
        <strain evidence="3">ZYSR67-Z</strain>
    </source>
</reference>
<name>A0A2I0CL78_9PSED</name>
<evidence type="ECO:0000313" key="4">
    <source>
        <dbReference type="Proteomes" id="UP000242861"/>
    </source>
</evidence>
<dbReference type="EMBL" id="PIYS01000032">
    <property type="protein sequence ID" value="PKF69909.1"/>
    <property type="molecule type" value="Genomic_DNA"/>
</dbReference>
<evidence type="ECO:0000313" key="2">
    <source>
        <dbReference type="EMBL" id="GGH93777.1"/>
    </source>
</evidence>